<dbReference type="GO" id="GO:0016878">
    <property type="term" value="F:acid-thiol ligase activity"/>
    <property type="evidence" value="ECO:0007669"/>
    <property type="project" value="UniProtKB-ARBA"/>
</dbReference>
<dbReference type="InterPro" id="IPR025110">
    <property type="entry name" value="AMP-bd_C"/>
</dbReference>
<feature type="domain" description="AMP-binding enzyme C-terminal" evidence="2">
    <location>
        <begin position="331"/>
        <end position="407"/>
    </location>
</feature>
<dbReference type="SUPFAM" id="SSF56801">
    <property type="entry name" value="Acetyl-CoA synthetase-like"/>
    <property type="match status" value="1"/>
</dbReference>
<dbReference type="AlphaFoldDB" id="A0A2S7XQS1"/>
<dbReference type="EMBL" id="PPGH01000007">
    <property type="protein sequence ID" value="PQJ97621.1"/>
    <property type="molecule type" value="Genomic_DNA"/>
</dbReference>
<gene>
    <name evidence="4" type="ORF">CXB77_00640</name>
    <name evidence="3" type="ORF">CXB77_14240</name>
</gene>
<protein>
    <submittedName>
        <fullName evidence="3">4-coumarate--CoA ligase</fullName>
    </submittedName>
</protein>
<name>A0A2S7XQS1_9GAMM</name>
<evidence type="ECO:0000259" key="2">
    <source>
        <dbReference type="Pfam" id="PF13193"/>
    </source>
</evidence>
<dbReference type="PANTHER" id="PTHR43767:SF1">
    <property type="entry name" value="NONRIBOSOMAL PEPTIDE SYNTHASE PES1 (EUROFUNG)-RELATED"/>
    <property type="match status" value="1"/>
</dbReference>
<dbReference type="Gene3D" id="3.40.50.12780">
    <property type="entry name" value="N-terminal domain of ligase-like"/>
    <property type="match status" value="1"/>
</dbReference>
<dbReference type="Proteomes" id="UP000239936">
    <property type="component" value="Unassembled WGS sequence"/>
</dbReference>
<dbReference type="InterPro" id="IPR045851">
    <property type="entry name" value="AMP-bd_C_sf"/>
</dbReference>
<accession>A0A2S7XQS1</accession>
<dbReference type="PANTHER" id="PTHR43767">
    <property type="entry name" value="LONG-CHAIN-FATTY-ACID--COA LIGASE"/>
    <property type="match status" value="1"/>
</dbReference>
<evidence type="ECO:0000313" key="5">
    <source>
        <dbReference type="Proteomes" id="UP000239936"/>
    </source>
</evidence>
<sequence length="412" mass="45520">MMTNKPWWTITTVLRLLVDVIAAEVTRARPGLLGVRQALALLTEAPLHSDSPQLEQALERLDLDSLEFLNLVTAIVVLFHLHETGLDQRLMTSRRLRVWVDTVLESRRHWDEAMSFFTSGSTGQPKLCTHPLAWLEEEISFFANELHDRRQVLSAVPFQHIYGFLFATMLPAQLKIPVHDVRNALPSNVLRRAQAGDVIVGHPAFFDLALRSPLTLAPDVTVISSTGHCPASVWQRLAAAGCARCIEVYGSSETAGIGLREAAGDPLQLLPHWSRPADTVEHLSRYLPNGAVVTTALPDQLQWVEARQFQVLGRRDGAVQVGGVNVFPQRVQECLCQHPDVIDATVRLASAAAGGRLKAFVVPRVIGADSAQFAEHLHHWLSERLTAAELPRTITIGAELPRSSLGKLIDWI</sequence>
<reference evidence="3 5" key="1">
    <citation type="submission" date="2018-01" db="EMBL/GenBank/DDBJ databases">
        <title>The complete genome sequence of Chromatium okenii LaCa, a purple sulfur bacterium with a turbulent life.</title>
        <authorList>
            <person name="Luedin S.M."/>
            <person name="Liechti N."/>
            <person name="Storelli N."/>
            <person name="Danza F."/>
            <person name="Wittwer M."/>
            <person name="Pothier J.F."/>
            <person name="Tonolla M.A."/>
        </authorList>
    </citation>
    <scope>NUCLEOTIDE SEQUENCE [LARGE SCALE GENOMIC DNA]</scope>
    <source>
        <strain evidence="3 5">LaCa</strain>
    </source>
</reference>
<dbReference type="InterPro" id="IPR050237">
    <property type="entry name" value="ATP-dep_AMP-bd_enzyme"/>
</dbReference>
<keyword evidence="5" id="KW-1185">Reference proteome</keyword>
<dbReference type="Pfam" id="PF00501">
    <property type="entry name" value="AMP-binding"/>
    <property type="match status" value="1"/>
</dbReference>
<dbReference type="EMBL" id="PPGH01000037">
    <property type="protein sequence ID" value="PQJ95782.1"/>
    <property type="molecule type" value="Genomic_DNA"/>
</dbReference>
<comment type="caution">
    <text evidence="3">The sequence shown here is derived from an EMBL/GenBank/DDBJ whole genome shotgun (WGS) entry which is preliminary data.</text>
</comment>
<feature type="domain" description="AMP-dependent synthetase/ligase" evidence="1">
    <location>
        <begin position="103"/>
        <end position="265"/>
    </location>
</feature>
<organism evidence="3 5">
    <name type="scientific">Chromatium okenii</name>
    <dbReference type="NCBI Taxonomy" id="61644"/>
    <lineage>
        <taxon>Bacteria</taxon>
        <taxon>Pseudomonadati</taxon>
        <taxon>Pseudomonadota</taxon>
        <taxon>Gammaproteobacteria</taxon>
        <taxon>Chromatiales</taxon>
        <taxon>Chromatiaceae</taxon>
        <taxon>Chromatium</taxon>
    </lineage>
</organism>
<keyword evidence="3" id="KW-0436">Ligase</keyword>
<dbReference type="InterPro" id="IPR000873">
    <property type="entry name" value="AMP-dep_synth/lig_dom"/>
</dbReference>
<proteinExistence type="predicted"/>
<evidence type="ECO:0000259" key="1">
    <source>
        <dbReference type="Pfam" id="PF00501"/>
    </source>
</evidence>
<dbReference type="InterPro" id="IPR042099">
    <property type="entry name" value="ANL_N_sf"/>
</dbReference>
<dbReference type="OrthoDB" id="9787658at2"/>
<dbReference type="Pfam" id="PF13193">
    <property type="entry name" value="AMP-binding_C"/>
    <property type="match status" value="1"/>
</dbReference>
<evidence type="ECO:0000313" key="4">
    <source>
        <dbReference type="EMBL" id="PQJ97621.1"/>
    </source>
</evidence>
<evidence type="ECO:0000313" key="3">
    <source>
        <dbReference type="EMBL" id="PQJ95782.1"/>
    </source>
</evidence>
<dbReference type="RefSeq" id="WP_105072405.1">
    <property type="nucleotide sequence ID" value="NZ_JAFLKP010000100.1"/>
</dbReference>
<dbReference type="Gene3D" id="3.30.300.30">
    <property type="match status" value="1"/>
</dbReference>